<dbReference type="InterPro" id="IPR047525">
    <property type="entry name" value="TfoX-like"/>
</dbReference>
<dbReference type="Gene3D" id="3.30.1460.30">
    <property type="entry name" value="YgaC/TfoX-N like chaperone"/>
    <property type="match status" value="1"/>
</dbReference>
<dbReference type="Proteomes" id="UP000254889">
    <property type="component" value="Chromosome"/>
</dbReference>
<name>A0A346A413_9HYPH</name>
<accession>A0A346A413</accession>
<dbReference type="OrthoDB" id="1524907at2"/>
<dbReference type="PANTHER" id="PTHR36121">
    <property type="entry name" value="PROTEIN SXY"/>
    <property type="match status" value="1"/>
</dbReference>
<organism evidence="3 4">
    <name type="scientific">Pseudolabrys taiwanensis</name>
    <dbReference type="NCBI Taxonomy" id="331696"/>
    <lineage>
        <taxon>Bacteria</taxon>
        <taxon>Pseudomonadati</taxon>
        <taxon>Pseudomonadota</taxon>
        <taxon>Alphaproteobacteria</taxon>
        <taxon>Hyphomicrobiales</taxon>
        <taxon>Xanthobacteraceae</taxon>
        <taxon>Pseudolabrys</taxon>
    </lineage>
</organism>
<feature type="compositionally biased region" description="Low complexity" evidence="1">
    <location>
        <begin position="96"/>
        <end position="106"/>
    </location>
</feature>
<dbReference type="AlphaFoldDB" id="A0A346A413"/>
<feature type="compositionally biased region" description="Basic residues" evidence="1">
    <location>
        <begin position="110"/>
        <end position="140"/>
    </location>
</feature>
<dbReference type="EMBL" id="CP031417">
    <property type="protein sequence ID" value="AXK83910.1"/>
    <property type="molecule type" value="Genomic_DNA"/>
</dbReference>
<proteinExistence type="predicted"/>
<dbReference type="InterPro" id="IPR007076">
    <property type="entry name" value="TfoX_N"/>
</dbReference>
<evidence type="ECO:0000259" key="2">
    <source>
        <dbReference type="Pfam" id="PF04993"/>
    </source>
</evidence>
<protein>
    <submittedName>
        <fullName evidence="3">Competence protein TfoX</fullName>
    </submittedName>
</protein>
<dbReference type="KEGG" id="ptaw:DW352_07590"/>
<dbReference type="PANTHER" id="PTHR36121:SF1">
    <property type="entry name" value="PROTEIN SXY"/>
    <property type="match status" value="1"/>
</dbReference>
<reference evidence="3 4" key="1">
    <citation type="submission" date="2018-07" db="EMBL/GenBank/DDBJ databases">
        <authorList>
            <person name="Quirk P.G."/>
            <person name="Krulwich T.A."/>
        </authorList>
    </citation>
    <scope>NUCLEOTIDE SEQUENCE [LARGE SCALE GENOMIC DNA]</scope>
    <source>
        <strain evidence="3 4">CC-BB4</strain>
    </source>
</reference>
<evidence type="ECO:0000313" key="4">
    <source>
        <dbReference type="Proteomes" id="UP000254889"/>
    </source>
</evidence>
<evidence type="ECO:0000256" key="1">
    <source>
        <dbReference type="SAM" id="MobiDB-lite"/>
    </source>
</evidence>
<dbReference type="SUPFAM" id="SSF159894">
    <property type="entry name" value="YgaC/TfoX-N like"/>
    <property type="match status" value="1"/>
</dbReference>
<evidence type="ECO:0000313" key="3">
    <source>
        <dbReference type="EMBL" id="AXK83910.1"/>
    </source>
</evidence>
<gene>
    <name evidence="3" type="ORF">DW352_07590</name>
</gene>
<keyword evidence="4" id="KW-1185">Reference proteome</keyword>
<sequence>MFGGAGLWADDVMFALITRDVIYLKADDESIAAFEAEACTPFSYTTKNGRHTLTSYWRLPERLYDDPEELAVWARRALGVARAKAVGKKAAGKKAGGQARSAAKAGVNSKRAKTTKTAAKKAARSAAKKTTRKAAKKTTRKAAERTATANVGQKKFDRIALGCERRTILP</sequence>
<feature type="region of interest" description="Disordered" evidence="1">
    <location>
        <begin position="89"/>
        <end position="150"/>
    </location>
</feature>
<dbReference type="Pfam" id="PF04993">
    <property type="entry name" value="TfoX_N"/>
    <property type="match status" value="1"/>
</dbReference>
<feature type="domain" description="TfoX N-terminal" evidence="2">
    <location>
        <begin position="1"/>
        <end position="79"/>
    </location>
</feature>